<protein>
    <submittedName>
        <fullName evidence="1">Uncharacterized protein</fullName>
    </submittedName>
</protein>
<dbReference type="EMBL" id="JADLQN010000001">
    <property type="protein sequence ID" value="MBF6354241.1"/>
    <property type="molecule type" value="Genomic_DNA"/>
</dbReference>
<accession>A0ABS0D6Y9</accession>
<evidence type="ECO:0000313" key="1">
    <source>
        <dbReference type="EMBL" id="MBF6354241.1"/>
    </source>
</evidence>
<sequence>MLHTVTLQGVAVPNVPVHVARYAPCDPASGDLPETAAEVERWADTTAVNGEIMLTVPVGCYRFGMEPPSGTVPVPEGMHTLFLTAGGRVVTGLLRFEDPDAAPSCTTETIVRDLDVGGDLSGALATVSECHDSWAVIAWDVPGDSQRVVRLVDSRWTTYVVFPHDRCWSQARADGAPSALEVYFSAC</sequence>
<name>A0ABS0D6Y9_9NOCA</name>
<dbReference type="Proteomes" id="UP000707731">
    <property type="component" value="Unassembled WGS sequence"/>
</dbReference>
<evidence type="ECO:0000313" key="2">
    <source>
        <dbReference type="Proteomes" id="UP000707731"/>
    </source>
</evidence>
<keyword evidence="2" id="KW-1185">Reference proteome</keyword>
<proteinExistence type="predicted"/>
<comment type="caution">
    <text evidence="1">The sequence shown here is derived from an EMBL/GenBank/DDBJ whole genome shotgun (WGS) entry which is preliminary data.</text>
</comment>
<organism evidence="1 2">
    <name type="scientific">Nocardia higoensis</name>
    <dbReference type="NCBI Taxonomy" id="228599"/>
    <lineage>
        <taxon>Bacteria</taxon>
        <taxon>Bacillati</taxon>
        <taxon>Actinomycetota</taxon>
        <taxon>Actinomycetes</taxon>
        <taxon>Mycobacteriales</taxon>
        <taxon>Nocardiaceae</taxon>
        <taxon>Nocardia</taxon>
    </lineage>
</organism>
<reference evidence="1 2" key="1">
    <citation type="submission" date="2020-10" db="EMBL/GenBank/DDBJ databases">
        <title>Identification of Nocardia species via Next-generation sequencing and recognition of intraspecies genetic diversity.</title>
        <authorList>
            <person name="Li P."/>
            <person name="Li P."/>
            <person name="Lu B."/>
        </authorList>
    </citation>
    <scope>NUCLEOTIDE SEQUENCE [LARGE SCALE GENOMIC DNA]</scope>
    <source>
        <strain evidence="1 2">BJ06-0143</strain>
    </source>
</reference>
<gene>
    <name evidence="1" type="ORF">IU449_06750</name>
</gene>